<feature type="region of interest" description="Disordered" evidence="2">
    <location>
        <begin position="653"/>
        <end position="676"/>
    </location>
</feature>
<evidence type="ECO:0000313" key="3">
    <source>
        <dbReference type="Proteomes" id="UP000095280"/>
    </source>
</evidence>
<keyword evidence="3" id="KW-1185">Reference proteome</keyword>
<feature type="compositionally biased region" description="Basic and acidic residues" evidence="2">
    <location>
        <begin position="246"/>
        <end position="258"/>
    </location>
</feature>
<dbReference type="GO" id="GO:0003682">
    <property type="term" value="F:chromatin binding"/>
    <property type="evidence" value="ECO:0007669"/>
    <property type="project" value="TreeGrafter"/>
</dbReference>
<proteinExistence type="predicted"/>
<dbReference type="WBParaSite" id="maker-uti_cns_0014073-snap-gene-0.1-mRNA-1">
    <property type="protein sequence ID" value="maker-uti_cns_0014073-snap-gene-0.1-mRNA-1"/>
    <property type="gene ID" value="maker-uti_cns_0014073-snap-gene-0.1"/>
</dbReference>
<dbReference type="GO" id="GO:0000785">
    <property type="term" value="C:chromatin"/>
    <property type="evidence" value="ECO:0007669"/>
    <property type="project" value="TreeGrafter"/>
</dbReference>
<feature type="region of interest" description="Disordered" evidence="2">
    <location>
        <begin position="707"/>
        <end position="729"/>
    </location>
</feature>
<dbReference type="Proteomes" id="UP000095280">
    <property type="component" value="Unplaced"/>
</dbReference>
<evidence type="ECO:0000256" key="2">
    <source>
        <dbReference type="SAM" id="MobiDB-lite"/>
    </source>
</evidence>
<dbReference type="AlphaFoldDB" id="A0A1I8INI2"/>
<dbReference type="SUPFAM" id="SSF57997">
    <property type="entry name" value="Tropomyosin"/>
    <property type="match status" value="1"/>
</dbReference>
<dbReference type="GO" id="GO:0007076">
    <property type="term" value="P:mitotic chromosome condensation"/>
    <property type="evidence" value="ECO:0007669"/>
    <property type="project" value="TreeGrafter"/>
</dbReference>
<evidence type="ECO:0000313" key="4">
    <source>
        <dbReference type="WBParaSite" id="maker-uti_cns_0014073-snap-gene-0.1-mRNA-1"/>
    </source>
</evidence>
<dbReference type="PANTHER" id="PTHR43941">
    <property type="entry name" value="STRUCTURAL MAINTENANCE OF CHROMOSOMES PROTEIN 2"/>
    <property type="match status" value="1"/>
</dbReference>
<reference evidence="4" key="1">
    <citation type="submission" date="2016-11" db="UniProtKB">
        <authorList>
            <consortium name="WormBaseParasite"/>
        </authorList>
    </citation>
    <scope>IDENTIFICATION</scope>
</reference>
<dbReference type="Gene3D" id="1.20.5.170">
    <property type="match status" value="1"/>
</dbReference>
<protein>
    <submittedName>
        <fullName evidence="4">Reverse transcriptase domain-containing protein</fullName>
    </submittedName>
</protein>
<dbReference type="GO" id="GO:0000796">
    <property type="term" value="C:condensin complex"/>
    <property type="evidence" value="ECO:0007669"/>
    <property type="project" value="TreeGrafter"/>
</dbReference>
<keyword evidence="1" id="KW-0175">Coiled coil</keyword>
<dbReference type="Pfam" id="PF00261">
    <property type="entry name" value="Tropomyosin"/>
    <property type="match status" value="1"/>
</dbReference>
<evidence type="ECO:0000256" key="1">
    <source>
        <dbReference type="ARBA" id="ARBA00023054"/>
    </source>
</evidence>
<dbReference type="InterPro" id="IPR000533">
    <property type="entry name" value="Tropomyosin"/>
</dbReference>
<dbReference type="PANTHER" id="PTHR43941:SF1">
    <property type="entry name" value="STRUCTURAL MAINTENANCE OF CHROMOSOMES PROTEIN 2"/>
    <property type="match status" value="1"/>
</dbReference>
<feature type="compositionally biased region" description="Low complexity" evidence="2">
    <location>
        <begin position="199"/>
        <end position="210"/>
    </location>
</feature>
<dbReference type="GO" id="GO:0000793">
    <property type="term" value="C:condensed chromosome"/>
    <property type="evidence" value="ECO:0007669"/>
    <property type="project" value="TreeGrafter"/>
</dbReference>
<organism evidence="3 4">
    <name type="scientific">Macrostomum lignano</name>
    <dbReference type="NCBI Taxonomy" id="282301"/>
    <lineage>
        <taxon>Eukaryota</taxon>
        <taxon>Metazoa</taxon>
        <taxon>Spiralia</taxon>
        <taxon>Lophotrochozoa</taxon>
        <taxon>Platyhelminthes</taxon>
        <taxon>Rhabditophora</taxon>
        <taxon>Macrostomorpha</taxon>
        <taxon>Macrostomida</taxon>
        <taxon>Macrostomidae</taxon>
        <taxon>Macrostomum</taxon>
    </lineage>
</organism>
<feature type="compositionally biased region" description="Low complexity" evidence="2">
    <location>
        <begin position="259"/>
        <end position="279"/>
    </location>
</feature>
<feature type="region of interest" description="Disordered" evidence="2">
    <location>
        <begin position="559"/>
        <end position="597"/>
    </location>
</feature>
<name>A0A1I8INI2_9PLAT</name>
<accession>A0A1I8INI2</accession>
<sequence length="855" mass="94094">LACKNRVALALAIRSSSLTHSGSTAYSLGGTSNWSTCRNMVFIVAFQSSVLELLTFGVDTRISRLFPVAKLRSPILGRVGPWRIPVRRQHVVSIQRVEFEFTFRRSNCHLGVIFQIVEARIWLLDMLCNGGVDAHSTNPLATADMAVPVLLRRVQEVDGRSACKRLMEYSFTSDTSEAAGAPTEVGTAAQPDIRNTGTPVASQSAPAAAQDNVGRKVEERRSAKAAPPATSEEGAGNSANPAEEPTSDKGVDPARRSDASGAAEAPGAAGPSRGGTSARVETPTAAEGSKARGAGQTTKPKRTYAAMAKRQPVLIIQGQETPLTAEQLDQIWRRLDSHLVKMALSVTAIQVQKTKVEDQALHIQPADSQSGQQLLEMLKTFDWGTELENLFIYREDERPRTHRHRAWIPARSSITKADELRRLLAATNPELPANSVVVHETISKPGGDNFTAILGLSDSWMLRYPDIPILWNLVMDELLCSPHPEPVQKVGYADDVTATVAGPSPTVLRDLLQAFIHCAERWAHSCGLRFSESKTVAIMFTSHRNWRIEPLSFYGKPVAMERNQNSPPPAPSGGGTALRTPAPPDLPARHRSTSCPWSPGVSEMGGNASSLFPDARSPLQLSQGCSLALVAFLGLEQLKKKVQAMRTELDQKNDELDEKKAKGARQKSAAYQSDVDELQRRLTKLESDKAAAEDRLATIESRLVEDPGVEREERQEELTKRLKESRSRAEEIQRSIDEWTRKLRAAESALDRALELASTAETEAADLESENSASIQQLRSLEQQERAALEREDELDQEAHRLEQIFAETSNAANLLRRKMDKIRDEIARDQQLIDSLEEELRRGVMEIQLNQEAG</sequence>
<feature type="region of interest" description="Disordered" evidence="2">
    <location>
        <begin position="173"/>
        <end position="302"/>
    </location>
</feature>
<feature type="compositionally biased region" description="Basic and acidic residues" evidence="2">
    <location>
        <begin position="213"/>
        <end position="222"/>
    </location>
</feature>